<name>S2Z0B3_9CORY</name>
<dbReference type="AlphaFoldDB" id="S2Z0B3"/>
<keyword evidence="4" id="KW-1185">Reference proteome</keyword>
<comment type="caution">
    <text evidence="3">The sequence shown here is derived from an EMBL/GenBank/DDBJ whole genome shotgun (WGS) entry which is preliminary data.</text>
</comment>
<dbReference type="InterPro" id="IPR023093">
    <property type="entry name" value="ScpA-like_C"/>
</dbReference>
<organism evidence="3 4">
    <name type="scientific">Corynebacterium pyruviciproducens ATCC BAA-1742</name>
    <dbReference type="NCBI Taxonomy" id="1125779"/>
    <lineage>
        <taxon>Bacteria</taxon>
        <taxon>Bacillati</taxon>
        <taxon>Actinomycetota</taxon>
        <taxon>Actinomycetes</taxon>
        <taxon>Mycobacteriales</taxon>
        <taxon>Corynebacteriaceae</taxon>
        <taxon>Corynebacterium</taxon>
    </lineage>
</organism>
<evidence type="ECO:0000313" key="4">
    <source>
        <dbReference type="Proteomes" id="UP000014408"/>
    </source>
</evidence>
<dbReference type="HOGENOM" id="CLU_038686_1_0_11"/>
<dbReference type="STRING" id="1125779.HMPREF1219_00505"/>
<proteinExistence type="predicted"/>
<dbReference type="InterPro" id="IPR003768">
    <property type="entry name" value="ScpA"/>
</dbReference>
<dbReference type="Gene3D" id="1.10.10.580">
    <property type="entry name" value="Structural maintenance of chromosome 1. Chain E"/>
    <property type="match status" value="1"/>
</dbReference>
<dbReference type="Proteomes" id="UP000014408">
    <property type="component" value="Unassembled WGS sequence"/>
</dbReference>
<dbReference type="EMBL" id="ATBY01000009">
    <property type="protein sequence ID" value="EPD70073.1"/>
    <property type="molecule type" value="Genomic_DNA"/>
</dbReference>
<dbReference type="eggNOG" id="COG1354">
    <property type="taxonomic scope" value="Bacteria"/>
</dbReference>
<accession>S2Z0B3</accession>
<evidence type="ECO:0000256" key="2">
    <source>
        <dbReference type="ARBA" id="ARBA00044777"/>
    </source>
</evidence>
<dbReference type="PATRIC" id="fig|1125779.3.peg.492"/>
<dbReference type="PANTHER" id="PTHR33969:SF2">
    <property type="entry name" value="SEGREGATION AND CONDENSATION PROTEIN A"/>
    <property type="match status" value="1"/>
</dbReference>
<dbReference type="GO" id="GO:0007059">
    <property type="term" value="P:chromosome segregation"/>
    <property type="evidence" value="ECO:0007669"/>
    <property type="project" value="UniProtKB-KW"/>
</dbReference>
<reference evidence="3 4" key="1">
    <citation type="submission" date="2013-05" db="EMBL/GenBank/DDBJ databases">
        <title>The Genome Sequence of Corynebacterium pyruviciproducens 1773O (ATCC BAA-1742).</title>
        <authorList>
            <consortium name="The Broad Institute Genomics Platform"/>
            <person name="Earl A."/>
            <person name="Ward D."/>
            <person name="Feldgarden M."/>
            <person name="Gevers D."/>
            <person name="Tong J."/>
            <person name="Walker B."/>
            <person name="Young S."/>
            <person name="Zeng Q."/>
            <person name="Gargeya S."/>
            <person name="Fitzgerald M."/>
            <person name="Haas B."/>
            <person name="Abouelleil A."/>
            <person name="Allen A.W."/>
            <person name="Alvarado L."/>
            <person name="Arachchi H.M."/>
            <person name="Berlin A.M."/>
            <person name="Chapman S.B."/>
            <person name="Gainer-Dewar J."/>
            <person name="Goldberg J."/>
            <person name="Griggs A."/>
            <person name="Gujja S."/>
            <person name="Hansen M."/>
            <person name="Howarth C."/>
            <person name="Imamovic A."/>
            <person name="Ireland A."/>
            <person name="Larimer J."/>
            <person name="McCowan C."/>
            <person name="Murphy C."/>
            <person name="Pearson M."/>
            <person name="Poon T.W."/>
            <person name="Priest M."/>
            <person name="Roberts A."/>
            <person name="Saif S."/>
            <person name="Shea T."/>
            <person name="Sisk P."/>
            <person name="Sykes S."/>
            <person name="Wortman J."/>
            <person name="Nusbaum C."/>
            <person name="Birren B."/>
        </authorList>
    </citation>
    <scope>NUCLEOTIDE SEQUENCE [LARGE SCALE GENOMIC DNA]</scope>
    <source>
        <strain evidence="3 4">ATCC BAA-1742</strain>
    </source>
</reference>
<gene>
    <name evidence="3" type="ORF">HMPREF1219_00505</name>
</gene>
<evidence type="ECO:0000313" key="3">
    <source>
        <dbReference type="EMBL" id="EPD70073.1"/>
    </source>
</evidence>
<evidence type="ECO:0000256" key="1">
    <source>
        <dbReference type="ARBA" id="ARBA00022829"/>
    </source>
</evidence>
<protein>
    <recommendedName>
        <fullName evidence="2">Segregation and condensation protein A</fullName>
    </recommendedName>
</protein>
<dbReference type="PANTHER" id="PTHR33969">
    <property type="entry name" value="SEGREGATION AND CONDENSATION PROTEIN A"/>
    <property type="match status" value="1"/>
</dbReference>
<keyword evidence="1" id="KW-0159">Chromosome partition</keyword>
<dbReference type="Gene3D" id="6.10.250.2410">
    <property type="match status" value="1"/>
</dbReference>
<sequence length="282" mass="31565">MSVAPKTGMMDPTLTHSVVQPELTGFRVALHNFEGPFDLLLHLIGKRKLDITEVALAEVTDEFIDYTRQLGETADLDETTQFILVAATLLDLKASRLIPHGESDSEEELEALRERELLFVRLLQYRAYQQAAAVFRKWEAQADKTFPREVSMEEPFVDLLPPVKLNVDLAGFAELAASVFRPHKDPIVDTSHLHQVEVSVPHEAGFLLDTLSAAGEGKWMTFSTLTRDCTLTMEIVGRFLAILELFKARAVDVHQEEPLEELDIAWTGKTVDPAVVAASNWD</sequence>
<dbReference type="Pfam" id="PF02616">
    <property type="entry name" value="SMC_ScpA"/>
    <property type="match status" value="1"/>
</dbReference>